<proteinExistence type="predicted"/>
<keyword evidence="2" id="KW-0472">Membrane</keyword>
<dbReference type="Pfam" id="PF20237">
    <property type="entry name" value="DUF6594"/>
    <property type="match status" value="1"/>
</dbReference>
<evidence type="ECO:0000256" key="2">
    <source>
        <dbReference type="SAM" id="Phobius"/>
    </source>
</evidence>
<feature type="transmembrane region" description="Helical" evidence="2">
    <location>
        <begin position="243"/>
        <end position="262"/>
    </location>
</feature>
<comment type="caution">
    <text evidence="4">The sequence shown here is derived from an EMBL/GenBank/DDBJ whole genome shotgun (WGS) entry which is preliminary data.</text>
</comment>
<feature type="coiled-coil region" evidence="1">
    <location>
        <begin position="33"/>
        <end position="60"/>
    </location>
</feature>
<dbReference type="PANTHER" id="PTHR34502:SF5">
    <property type="entry name" value="DUF6594 DOMAIN-CONTAINING PROTEIN"/>
    <property type="match status" value="1"/>
</dbReference>
<keyword evidence="2" id="KW-1133">Transmembrane helix</keyword>
<feature type="transmembrane region" description="Helical" evidence="2">
    <location>
        <begin position="212"/>
        <end position="237"/>
    </location>
</feature>
<dbReference type="EMBL" id="QGMK01002602">
    <property type="protein sequence ID" value="TVY57299.1"/>
    <property type="molecule type" value="Genomic_DNA"/>
</dbReference>
<keyword evidence="1" id="KW-0175">Coiled coil</keyword>
<keyword evidence="2" id="KW-0812">Transmembrane</keyword>
<evidence type="ECO:0000256" key="1">
    <source>
        <dbReference type="SAM" id="Coils"/>
    </source>
</evidence>
<evidence type="ECO:0000313" key="4">
    <source>
        <dbReference type="EMBL" id="TVY57299.1"/>
    </source>
</evidence>
<protein>
    <recommendedName>
        <fullName evidence="3">DUF6594 domain-containing protein</fullName>
    </recommendedName>
</protein>
<dbReference type="OrthoDB" id="5342093at2759"/>
<evidence type="ECO:0000259" key="3">
    <source>
        <dbReference type="Pfam" id="PF20237"/>
    </source>
</evidence>
<dbReference type="InterPro" id="IPR046529">
    <property type="entry name" value="DUF6594"/>
</dbReference>
<gene>
    <name evidence="4" type="ORF">LSUE1_G009182</name>
</gene>
<dbReference type="Proteomes" id="UP000469558">
    <property type="component" value="Unassembled WGS sequence"/>
</dbReference>
<organism evidence="4 5">
    <name type="scientific">Lachnellula suecica</name>
    <dbReference type="NCBI Taxonomy" id="602035"/>
    <lineage>
        <taxon>Eukaryota</taxon>
        <taxon>Fungi</taxon>
        <taxon>Dikarya</taxon>
        <taxon>Ascomycota</taxon>
        <taxon>Pezizomycotina</taxon>
        <taxon>Leotiomycetes</taxon>
        <taxon>Helotiales</taxon>
        <taxon>Lachnaceae</taxon>
        <taxon>Lachnellula</taxon>
    </lineage>
</organism>
<sequence length="276" mass="31245">MTEATGYQKLAGFMANEQYEIFRKFRSSACRDLLYFQAELAELEEELAALADRDRKFHGEQELYDGNWHLLSTSKIRDCGGDQWEKALQIREKLKEYYDCVSRYSAITNIPQARRRDVSMLKEWISRPDLGGGLLFSGGDLNPPGRPVYQNEHSDDLMTLSRRAGENDPFTRLLSGPVFHGFDRLWRLFKSPTQSDPEKGTSNLLHYADSHVLGVIDVLGTILASMTPLVSIIALYFVQSLGFRLAIVCSFTLLFSVSLALVTRARRIEVFACTAA</sequence>
<evidence type="ECO:0000313" key="5">
    <source>
        <dbReference type="Proteomes" id="UP000469558"/>
    </source>
</evidence>
<name>A0A8T9BUE5_9HELO</name>
<accession>A0A8T9BUE5</accession>
<keyword evidence="5" id="KW-1185">Reference proteome</keyword>
<feature type="domain" description="DUF6594" evidence="3">
    <location>
        <begin position="7"/>
        <end position="276"/>
    </location>
</feature>
<dbReference type="AlphaFoldDB" id="A0A8T9BUE5"/>
<dbReference type="PANTHER" id="PTHR34502">
    <property type="entry name" value="DUF6594 DOMAIN-CONTAINING PROTEIN-RELATED"/>
    <property type="match status" value="1"/>
</dbReference>
<reference evidence="4 5" key="1">
    <citation type="submission" date="2018-05" db="EMBL/GenBank/DDBJ databases">
        <title>Genome sequencing and assembly of the regulated plant pathogen Lachnellula willkommii and related sister species for the development of diagnostic species identification markers.</title>
        <authorList>
            <person name="Giroux E."/>
            <person name="Bilodeau G."/>
        </authorList>
    </citation>
    <scope>NUCLEOTIDE SEQUENCE [LARGE SCALE GENOMIC DNA]</scope>
    <source>
        <strain evidence="4 5">CBS 268.59</strain>
    </source>
</reference>